<organism evidence="2 3">
    <name type="scientific">Halococcus thailandensis JCM 13552</name>
    <dbReference type="NCBI Taxonomy" id="1227457"/>
    <lineage>
        <taxon>Archaea</taxon>
        <taxon>Methanobacteriati</taxon>
        <taxon>Methanobacteriota</taxon>
        <taxon>Stenosarchaea group</taxon>
        <taxon>Halobacteria</taxon>
        <taxon>Halobacteriales</taxon>
        <taxon>Halococcaceae</taxon>
        <taxon>Halococcus</taxon>
    </lineage>
</organism>
<dbReference type="Proteomes" id="UP000011680">
    <property type="component" value="Unassembled WGS sequence"/>
</dbReference>
<keyword evidence="1" id="KW-0812">Transmembrane</keyword>
<dbReference type="PATRIC" id="fig|1227457.3.peg.3486"/>
<dbReference type="AlphaFoldDB" id="M0MXQ7"/>
<proteinExistence type="predicted"/>
<gene>
    <name evidence="2" type="ORF">C451_17845</name>
</gene>
<dbReference type="EMBL" id="AOMF01000171">
    <property type="protein sequence ID" value="EMA50386.1"/>
    <property type="molecule type" value="Genomic_DNA"/>
</dbReference>
<dbReference type="RefSeq" id="WP_007742606.1">
    <property type="nucleotide sequence ID" value="NZ_AOMF01000171.1"/>
</dbReference>
<feature type="transmembrane region" description="Helical" evidence="1">
    <location>
        <begin position="36"/>
        <end position="55"/>
    </location>
</feature>
<accession>M0MXQ7</accession>
<dbReference type="STRING" id="1227457.C451_17845"/>
<evidence type="ECO:0000313" key="2">
    <source>
        <dbReference type="EMBL" id="EMA50386.1"/>
    </source>
</evidence>
<name>M0MXQ7_9EURY</name>
<protein>
    <submittedName>
        <fullName evidence="2">Uncharacterized protein</fullName>
    </submittedName>
</protein>
<evidence type="ECO:0000313" key="3">
    <source>
        <dbReference type="Proteomes" id="UP000011680"/>
    </source>
</evidence>
<evidence type="ECO:0000256" key="1">
    <source>
        <dbReference type="SAM" id="Phobius"/>
    </source>
</evidence>
<keyword evidence="1" id="KW-1133">Transmembrane helix</keyword>
<keyword evidence="1" id="KW-0472">Membrane</keyword>
<feature type="transmembrane region" description="Helical" evidence="1">
    <location>
        <begin position="61"/>
        <end position="81"/>
    </location>
</feature>
<keyword evidence="3" id="KW-1185">Reference proteome</keyword>
<comment type="caution">
    <text evidence="2">The sequence shown here is derived from an EMBL/GenBank/DDBJ whole genome shotgun (WGS) entry which is preliminary data.</text>
</comment>
<dbReference type="eggNOG" id="arCOG09100">
    <property type="taxonomic scope" value="Archaea"/>
</dbReference>
<sequence>MSESEPSADADTSDDLNRFSEDVEALTGRNPNMGSFLLTVGSVTCVFIALFQFTLPSSVGFLLTGGVLIITVLSGVFALILDTLGYFG</sequence>
<reference evidence="2 3" key="1">
    <citation type="journal article" date="2014" name="PLoS Genet.">
        <title>Phylogenetically driven sequencing of extremely halophilic archaea reveals strategies for static and dynamic osmo-response.</title>
        <authorList>
            <person name="Becker E.A."/>
            <person name="Seitzer P.M."/>
            <person name="Tritt A."/>
            <person name="Larsen D."/>
            <person name="Krusor M."/>
            <person name="Yao A.I."/>
            <person name="Wu D."/>
            <person name="Madern D."/>
            <person name="Eisen J.A."/>
            <person name="Darling A.E."/>
            <person name="Facciotti M.T."/>
        </authorList>
    </citation>
    <scope>NUCLEOTIDE SEQUENCE [LARGE SCALE GENOMIC DNA]</scope>
    <source>
        <strain evidence="2 3">JCM 13552</strain>
    </source>
</reference>